<dbReference type="PROSITE" id="PS50110">
    <property type="entry name" value="RESPONSE_REGULATORY"/>
    <property type="match status" value="1"/>
</dbReference>
<dbReference type="PANTHER" id="PTHR44591:SF23">
    <property type="entry name" value="CHEY SUBFAMILY"/>
    <property type="match status" value="1"/>
</dbReference>
<dbReference type="RefSeq" id="WP_168877939.1">
    <property type="nucleotide sequence ID" value="NZ_JABAIM010000003.1"/>
</dbReference>
<sequence>MAIDPAYYSTREAADRLGVSLATIQNMVERGELPAWKTQGGHRRIPREAVEAKLASTTPQEKRSRAFQILIVEDDPALRLLYERQVQSWNMPVELRMVSNGLEGLLEMGRQPPDLLLTDLIMPELDGFAMLNALRTSPRVKPMAIVAVSGLEDEVIASRGGLPAGVTRMHKPVPFHELHGYVQALHALFVREQAASHPLVR</sequence>
<keyword evidence="1 2" id="KW-0597">Phosphoprotein</keyword>
<dbReference type="PANTHER" id="PTHR44591">
    <property type="entry name" value="STRESS RESPONSE REGULATOR PROTEIN 1"/>
    <property type="match status" value="1"/>
</dbReference>
<dbReference type="CDD" id="cd00156">
    <property type="entry name" value="REC"/>
    <property type="match status" value="1"/>
</dbReference>
<evidence type="ECO:0000256" key="2">
    <source>
        <dbReference type="PROSITE-ProRule" id="PRU00169"/>
    </source>
</evidence>
<comment type="caution">
    <text evidence="4">The sequence shown here is derived from an EMBL/GenBank/DDBJ whole genome shotgun (WGS) entry which is preliminary data.</text>
</comment>
<dbReference type="Pfam" id="PF12728">
    <property type="entry name" value="HTH_17"/>
    <property type="match status" value="1"/>
</dbReference>
<dbReference type="InterPro" id="IPR011006">
    <property type="entry name" value="CheY-like_superfamily"/>
</dbReference>
<dbReference type="GO" id="GO:0003677">
    <property type="term" value="F:DNA binding"/>
    <property type="evidence" value="ECO:0007669"/>
    <property type="project" value="UniProtKB-KW"/>
</dbReference>
<accession>A0A847SBK1</accession>
<evidence type="ECO:0000259" key="3">
    <source>
        <dbReference type="PROSITE" id="PS50110"/>
    </source>
</evidence>
<feature type="domain" description="Response regulatory" evidence="3">
    <location>
        <begin position="68"/>
        <end position="186"/>
    </location>
</feature>
<dbReference type="Proteomes" id="UP000587991">
    <property type="component" value="Unassembled WGS sequence"/>
</dbReference>
<dbReference type="Pfam" id="PF00072">
    <property type="entry name" value="Response_reg"/>
    <property type="match status" value="1"/>
</dbReference>
<dbReference type="InterPro" id="IPR050595">
    <property type="entry name" value="Bact_response_regulator"/>
</dbReference>
<dbReference type="InterPro" id="IPR010093">
    <property type="entry name" value="SinI_DNA-bd"/>
</dbReference>
<dbReference type="Gene3D" id="1.10.1660.10">
    <property type="match status" value="1"/>
</dbReference>
<evidence type="ECO:0000313" key="5">
    <source>
        <dbReference type="Proteomes" id="UP000587991"/>
    </source>
</evidence>
<protein>
    <submittedName>
        <fullName evidence="4">Excisionase family DNA-binding protein</fullName>
    </submittedName>
</protein>
<keyword evidence="4" id="KW-0238">DNA-binding</keyword>
<evidence type="ECO:0000256" key="1">
    <source>
        <dbReference type="ARBA" id="ARBA00022553"/>
    </source>
</evidence>
<feature type="modified residue" description="4-aspartylphosphate" evidence="2">
    <location>
        <position position="119"/>
    </location>
</feature>
<dbReference type="AlphaFoldDB" id="A0A847SBK1"/>
<dbReference type="Gene3D" id="3.40.50.2300">
    <property type="match status" value="1"/>
</dbReference>
<name>A0A847SBK1_9NEIS</name>
<dbReference type="InterPro" id="IPR041657">
    <property type="entry name" value="HTH_17"/>
</dbReference>
<dbReference type="CDD" id="cd04762">
    <property type="entry name" value="HTH_MerR-trunc"/>
    <property type="match status" value="1"/>
</dbReference>
<dbReference type="NCBIfam" id="TIGR01764">
    <property type="entry name" value="excise"/>
    <property type="match status" value="1"/>
</dbReference>
<dbReference type="SUPFAM" id="SSF52172">
    <property type="entry name" value="CheY-like"/>
    <property type="match status" value="1"/>
</dbReference>
<dbReference type="GO" id="GO:0000160">
    <property type="term" value="P:phosphorelay signal transduction system"/>
    <property type="evidence" value="ECO:0007669"/>
    <property type="project" value="InterPro"/>
</dbReference>
<dbReference type="SMART" id="SM00448">
    <property type="entry name" value="REC"/>
    <property type="match status" value="1"/>
</dbReference>
<keyword evidence="5" id="KW-1185">Reference proteome</keyword>
<proteinExistence type="predicted"/>
<dbReference type="EMBL" id="JABAIM010000003">
    <property type="protein sequence ID" value="NLR76275.1"/>
    <property type="molecule type" value="Genomic_DNA"/>
</dbReference>
<reference evidence="4 5" key="1">
    <citation type="submission" date="2020-04" db="EMBL/GenBank/DDBJ databases">
        <title>Draft genome of Leeia sp. IMCC25680.</title>
        <authorList>
            <person name="Song J."/>
            <person name="Cho J.-C."/>
        </authorList>
    </citation>
    <scope>NUCLEOTIDE SEQUENCE [LARGE SCALE GENOMIC DNA]</scope>
    <source>
        <strain evidence="4 5">IMCC25680</strain>
    </source>
</reference>
<dbReference type="SUPFAM" id="SSF46955">
    <property type="entry name" value="Putative DNA-binding domain"/>
    <property type="match status" value="1"/>
</dbReference>
<gene>
    <name evidence="4" type="ORF">HF682_14005</name>
</gene>
<dbReference type="InterPro" id="IPR009061">
    <property type="entry name" value="DNA-bd_dom_put_sf"/>
</dbReference>
<organism evidence="4 5">
    <name type="scientific">Leeia aquatica</name>
    <dbReference type="NCBI Taxonomy" id="2725557"/>
    <lineage>
        <taxon>Bacteria</taxon>
        <taxon>Pseudomonadati</taxon>
        <taxon>Pseudomonadota</taxon>
        <taxon>Betaproteobacteria</taxon>
        <taxon>Neisseriales</taxon>
        <taxon>Leeiaceae</taxon>
        <taxon>Leeia</taxon>
    </lineage>
</organism>
<dbReference type="InterPro" id="IPR001789">
    <property type="entry name" value="Sig_transdc_resp-reg_receiver"/>
</dbReference>
<evidence type="ECO:0000313" key="4">
    <source>
        <dbReference type="EMBL" id="NLR76275.1"/>
    </source>
</evidence>